<dbReference type="Bgee" id="ENSXETG00000037274">
    <property type="expression patterns" value="Expressed in testis and 4 other cell types or tissues"/>
</dbReference>
<dbReference type="Gene3D" id="2.60.40.150">
    <property type="entry name" value="C2 domain"/>
    <property type="match status" value="1"/>
</dbReference>
<sequence>WGRGGGRHHRSRLRNALRIHVLGAKNLVAKDFITKKSDPFVVIRGGGKTFKTSVISKTLNPRWNQIFEVSNWSHLSVYASCSRSLLR</sequence>
<name>A0A6I8QHY5_XENTR</name>
<dbReference type="PROSITE" id="PS50004">
    <property type="entry name" value="C2"/>
    <property type="match status" value="1"/>
</dbReference>
<dbReference type="Pfam" id="PF00168">
    <property type="entry name" value="C2"/>
    <property type="match status" value="1"/>
</dbReference>
<dbReference type="Ensembl" id="ENSXETT00000103725">
    <property type="protein sequence ID" value="ENSXETP00000071912"/>
    <property type="gene ID" value="ENSXETG00000037274"/>
</dbReference>
<accession>A0A6I8QHY5</accession>
<dbReference type="PANTHER" id="PTHR45761">
    <property type="entry name" value="EXTENDED SYNAPTOTAGMIN-LIKE PROTEIN 2, ISOFORM C"/>
    <property type="match status" value="1"/>
</dbReference>
<dbReference type="SUPFAM" id="SSF49562">
    <property type="entry name" value="C2 domain (Calcium/lipid-binding domain, CaLB)"/>
    <property type="match status" value="1"/>
</dbReference>
<organism evidence="2">
    <name type="scientific">Xenopus tropicalis</name>
    <name type="common">Western clawed frog</name>
    <name type="synonym">Silurana tropicalis</name>
    <dbReference type="NCBI Taxonomy" id="8364"/>
    <lineage>
        <taxon>Eukaryota</taxon>
        <taxon>Metazoa</taxon>
        <taxon>Chordata</taxon>
        <taxon>Craniata</taxon>
        <taxon>Vertebrata</taxon>
        <taxon>Euteleostomi</taxon>
        <taxon>Amphibia</taxon>
        <taxon>Batrachia</taxon>
        <taxon>Anura</taxon>
        <taxon>Pipoidea</taxon>
        <taxon>Pipidae</taxon>
        <taxon>Xenopodinae</taxon>
        <taxon>Xenopus</taxon>
        <taxon>Silurana</taxon>
    </lineage>
</organism>
<feature type="domain" description="C2" evidence="1">
    <location>
        <begin position="1"/>
        <end position="87"/>
    </location>
</feature>
<dbReference type="InterPro" id="IPR035892">
    <property type="entry name" value="C2_domain_sf"/>
</dbReference>
<dbReference type="AlphaFoldDB" id="A0A6I8QHY5"/>
<dbReference type="PANTHER" id="PTHR45761:SF10">
    <property type="entry name" value="EXTENDED SYNAPTOTAGMIN-1-LIKE"/>
    <property type="match status" value="1"/>
</dbReference>
<dbReference type="GeneTree" id="ENSGT01050000245904"/>
<reference evidence="2" key="1">
    <citation type="journal article" date="2010" name="Science">
        <title>The genome of the Western clawed frog Xenopus tropicalis.</title>
        <authorList>
            <person name="Hellsten U."/>
            <person name="Harland R.M."/>
            <person name="Gilchrist M.J."/>
            <person name="Hendrix D."/>
            <person name="Jurka J."/>
            <person name="Kapitonov V."/>
            <person name="Ovcharenko I."/>
            <person name="Putnam N.H."/>
            <person name="Shu S."/>
            <person name="Taher L."/>
            <person name="Blitz I.L."/>
            <person name="Blumberg B."/>
            <person name="Dichmann D.S."/>
            <person name="Dubchak I."/>
            <person name="Amaya E."/>
            <person name="Detter J.C."/>
            <person name="Fletcher R."/>
            <person name="Gerhard D.S."/>
            <person name="Goodstein D."/>
            <person name="Graves T."/>
            <person name="Grigoriev I.V."/>
            <person name="Grimwood J."/>
            <person name="Kawashima T."/>
            <person name="Lindquist E."/>
            <person name="Lucas S.M."/>
            <person name="Mead P.E."/>
            <person name="Mitros T."/>
            <person name="Ogino H."/>
            <person name="Ohta Y."/>
            <person name="Poliakov A.V."/>
            <person name="Pollet N."/>
            <person name="Robert J."/>
            <person name="Salamov A."/>
            <person name="Sater A.K."/>
            <person name="Schmutz J."/>
            <person name="Terry A."/>
            <person name="Vize P.D."/>
            <person name="Warren W.C."/>
            <person name="Wells D."/>
            <person name="Wills A."/>
            <person name="Wilson R.K."/>
            <person name="Zimmerman L.B."/>
            <person name="Zorn A.M."/>
            <person name="Grainger R."/>
            <person name="Grammer T."/>
            <person name="Khokha M.K."/>
            <person name="Richardson P.M."/>
            <person name="Rokhsar D.S."/>
        </authorList>
    </citation>
    <scope>NUCLEOTIDE SEQUENCE [LARGE SCALE GENOMIC DNA]</scope>
    <source>
        <strain evidence="2">Nigerian</strain>
    </source>
</reference>
<dbReference type="InterPro" id="IPR051634">
    <property type="entry name" value="Extended_Synaptotagmin"/>
</dbReference>
<dbReference type="InterPro" id="IPR000008">
    <property type="entry name" value="C2_dom"/>
</dbReference>
<reference evidence="2" key="2">
    <citation type="submission" date="2020-05" db="UniProtKB">
        <authorList>
            <consortium name="Ensembl"/>
        </authorList>
    </citation>
    <scope>IDENTIFICATION</scope>
</reference>
<proteinExistence type="predicted"/>
<dbReference type="InParanoid" id="A0A6I8QHY5"/>
<evidence type="ECO:0000259" key="1">
    <source>
        <dbReference type="PROSITE" id="PS50004"/>
    </source>
</evidence>
<evidence type="ECO:0000313" key="2">
    <source>
        <dbReference type="Ensembl" id="ENSXETP00000071912"/>
    </source>
</evidence>
<protein>
    <recommendedName>
        <fullName evidence="1">C2 domain-containing protein</fullName>
    </recommendedName>
</protein>